<keyword evidence="3" id="KW-1185">Reference proteome</keyword>
<dbReference type="EMBL" id="CAMGYJ010000008">
    <property type="protein sequence ID" value="CAI0464655.1"/>
    <property type="molecule type" value="Genomic_DNA"/>
</dbReference>
<organism evidence="2 3">
    <name type="scientific">Linum tenue</name>
    <dbReference type="NCBI Taxonomy" id="586396"/>
    <lineage>
        <taxon>Eukaryota</taxon>
        <taxon>Viridiplantae</taxon>
        <taxon>Streptophyta</taxon>
        <taxon>Embryophyta</taxon>
        <taxon>Tracheophyta</taxon>
        <taxon>Spermatophyta</taxon>
        <taxon>Magnoliopsida</taxon>
        <taxon>eudicotyledons</taxon>
        <taxon>Gunneridae</taxon>
        <taxon>Pentapetalae</taxon>
        <taxon>rosids</taxon>
        <taxon>fabids</taxon>
        <taxon>Malpighiales</taxon>
        <taxon>Linaceae</taxon>
        <taxon>Linum</taxon>
    </lineage>
</organism>
<dbReference type="AlphaFoldDB" id="A0AAV0P206"/>
<sequence>MSLFFSKTKATEQRIPSPSPRTGTGTQPPCRLRLPQPELNTGDSRQAQVIAFWMVVAVMSASWYGRNCSSEETEAKRLSSAAARLHIRSRLAAGNVIHPLEQLQLKLELRLLEALMIYPPFRLYCLIKCYIALKGNAPIHDEKRVWSICSNG</sequence>
<accession>A0AAV0P206</accession>
<comment type="caution">
    <text evidence="2">The sequence shown here is derived from an EMBL/GenBank/DDBJ whole genome shotgun (WGS) entry which is preliminary data.</text>
</comment>
<name>A0AAV0P206_9ROSI</name>
<protein>
    <submittedName>
        <fullName evidence="2">Uncharacterized protein</fullName>
    </submittedName>
</protein>
<evidence type="ECO:0000313" key="3">
    <source>
        <dbReference type="Proteomes" id="UP001154282"/>
    </source>
</evidence>
<feature type="region of interest" description="Disordered" evidence="1">
    <location>
        <begin position="1"/>
        <end position="30"/>
    </location>
</feature>
<evidence type="ECO:0000313" key="2">
    <source>
        <dbReference type="EMBL" id="CAI0464655.1"/>
    </source>
</evidence>
<gene>
    <name evidence="2" type="ORF">LITE_LOCUS36275</name>
</gene>
<feature type="compositionally biased region" description="Polar residues" evidence="1">
    <location>
        <begin position="14"/>
        <end position="27"/>
    </location>
</feature>
<evidence type="ECO:0000256" key="1">
    <source>
        <dbReference type="SAM" id="MobiDB-lite"/>
    </source>
</evidence>
<dbReference type="Proteomes" id="UP001154282">
    <property type="component" value="Unassembled WGS sequence"/>
</dbReference>
<reference evidence="2" key="1">
    <citation type="submission" date="2022-08" db="EMBL/GenBank/DDBJ databases">
        <authorList>
            <person name="Gutierrez-Valencia J."/>
        </authorList>
    </citation>
    <scope>NUCLEOTIDE SEQUENCE</scope>
</reference>
<proteinExistence type="predicted"/>